<dbReference type="Pfam" id="PF03309">
    <property type="entry name" value="Pan_kinase"/>
    <property type="match status" value="1"/>
</dbReference>
<evidence type="ECO:0000256" key="2">
    <source>
        <dbReference type="ARBA" id="ARBA00001958"/>
    </source>
</evidence>
<dbReference type="Proteomes" id="UP000320184">
    <property type="component" value="Unassembled WGS sequence"/>
</dbReference>
<comment type="cofactor">
    <cofactor evidence="16">
        <name>NH4(+)</name>
        <dbReference type="ChEBI" id="CHEBI:28938"/>
    </cofactor>
    <cofactor evidence="16">
        <name>K(+)</name>
        <dbReference type="ChEBI" id="CHEBI:29103"/>
    </cofactor>
    <text evidence="16">A monovalent cation. Ammonium or potassium.</text>
</comment>
<keyword evidence="13 16" id="KW-0173">Coenzyme A biosynthesis</keyword>
<dbReference type="Gene3D" id="3.30.420.40">
    <property type="match status" value="2"/>
</dbReference>
<dbReference type="GO" id="GO:0005524">
    <property type="term" value="F:ATP binding"/>
    <property type="evidence" value="ECO:0007669"/>
    <property type="project" value="UniProtKB-UniRule"/>
</dbReference>
<comment type="subcellular location">
    <subcellularLocation>
        <location evidence="3 16">Cytoplasm</location>
    </subcellularLocation>
</comment>
<dbReference type="GO" id="GO:0015937">
    <property type="term" value="P:coenzyme A biosynthetic process"/>
    <property type="evidence" value="ECO:0007669"/>
    <property type="project" value="UniProtKB-UniRule"/>
</dbReference>
<name>A0A538SCE9_UNCEI</name>
<dbReference type="AlphaFoldDB" id="A0A538SCE9"/>
<keyword evidence="8 16" id="KW-0808">Transferase</keyword>
<sequence length="268" mass="28325">MPERSSSRTRSRAGLIAVDVGNSDTVVGWFQGPDLKGFWRLTSGRMTADEASLQIEALLRSADAARSGGPRTGAALCSVVPALTPAWAAALERRTGRPPLEVNAASARGLVIRYRDKGSVGADRIANAIAVRAFYGTPAIVVDLGTATTFDCISKSGAYLGGVIAPGVGTSAEELFRRAARLPRVELRKPARALGRTTEESLRAGVLWGAAGQVDALVRRLALEMRGTPHVIATGGYASIVAPECETINRVDESLTLKGMRILWEESA</sequence>
<evidence type="ECO:0000313" key="17">
    <source>
        <dbReference type="EMBL" id="TMQ49043.1"/>
    </source>
</evidence>
<evidence type="ECO:0000256" key="3">
    <source>
        <dbReference type="ARBA" id="ARBA00004496"/>
    </source>
</evidence>
<dbReference type="NCBIfam" id="TIGR00671">
    <property type="entry name" value="baf"/>
    <property type="match status" value="1"/>
</dbReference>
<evidence type="ECO:0000256" key="13">
    <source>
        <dbReference type="ARBA" id="ARBA00022993"/>
    </source>
</evidence>
<dbReference type="CDD" id="cd24015">
    <property type="entry name" value="ASKHA_NBD_PanK-III"/>
    <property type="match status" value="1"/>
</dbReference>
<evidence type="ECO:0000256" key="4">
    <source>
        <dbReference type="ARBA" id="ARBA00005225"/>
    </source>
</evidence>
<feature type="binding site" evidence="16">
    <location>
        <position position="146"/>
    </location>
    <ligand>
        <name>ATP</name>
        <dbReference type="ChEBI" id="CHEBI:30616"/>
    </ligand>
</feature>
<comment type="subunit">
    <text evidence="5 16">Homodimer.</text>
</comment>
<evidence type="ECO:0000256" key="16">
    <source>
        <dbReference type="HAMAP-Rule" id="MF_01274"/>
    </source>
</evidence>
<comment type="catalytic activity">
    <reaction evidence="1 16">
        <text>(R)-pantothenate + ATP = (R)-4'-phosphopantothenate + ADP + H(+)</text>
        <dbReference type="Rhea" id="RHEA:16373"/>
        <dbReference type="ChEBI" id="CHEBI:10986"/>
        <dbReference type="ChEBI" id="CHEBI:15378"/>
        <dbReference type="ChEBI" id="CHEBI:29032"/>
        <dbReference type="ChEBI" id="CHEBI:30616"/>
        <dbReference type="ChEBI" id="CHEBI:456216"/>
        <dbReference type="EC" id="2.7.1.33"/>
    </reaction>
</comment>
<keyword evidence="9 16" id="KW-0547">Nucleotide-binding</keyword>
<evidence type="ECO:0000256" key="5">
    <source>
        <dbReference type="ARBA" id="ARBA00011738"/>
    </source>
</evidence>
<evidence type="ECO:0000256" key="12">
    <source>
        <dbReference type="ARBA" id="ARBA00022958"/>
    </source>
</evidence>
<evidence type="ECO:0000256" key="1">
    <source>
        <dbReference type="ARBA" id="ARBA00001206"/>
    </source>
</evidence>
<proteinExistence type="inferred from homology"/>
<dbReference type="InterPro" id="IPR043129">
    <property type="entry name" value="ATPase_NBD"/>
</dbReference>
<dbReference type="GO" id="GO:0046872">
    <property type="term" value="F:metal ion binding"/>
    <property type="evidence" value="ECO:0007669"/>
    <property type="project" value="UniProtKB-KW"/>
</dbReference>
<dbReference type="GO" id="GO:0005737">
    <property type="term" value="C:cytoplasm"/>
    <property type="evidence" value="ECO:0007669"/>
    <property type="project" value="UniProtKB-SubCell"/>
</dbReference>
<comment type="caution">
    <text evidence="17">The sequence shown here is derived from an EMBL/GenBank/DDBJ whole genome shotgun (WGS) entry which is preliminary data.</text>
</comment>
<keyword evidence="16" id="KW-0479">Metal-binding</keyword>
<dbReference type="HAMAP" id="MF_01274">
    <property type="entry name" value="Pantothen_kinase_3"/>
    <property type="match status" value="1"/>
</dbReference>
<comment type="function">
    <text evidence="16">Catalyzes the phosphorylation of pantothenate (Pan), the first step in CoA biosynthesis.</text>
</comment>
<evidence type="ECO:0000256" key="15">
    <source>
        <dbReference type="ARBA" id="ARBA00040883"/>
    </source>
</evidence>
<accession>A0A538SCE9</accession>
<feature type="binding site" evidence="16">
    <location>
        <begin position="121"/>
        <end position="124"/>
    </location>
    <ligand>
        <name>substrate</name>
    </ligand>
</feature>
<dbReference type="NCBIfam" id="NF009855">
    <property type="entry name" value="PRK13321.1"/>
    <property type="match status" value="1"/>
</dbReference>
<evidence type="ECO:0000256" key="11">
    <source>
        <dbReference type="ARBA" id="ARBA00022840"/>
    </source>
</evidence>
<evidence type="ECO:0000256" key="9">
    <source>
        <dbReference type="ARBA" id="ARBA00022741"/>
    </source>
</evidence>
<organism evidence="17 18">
    <name type="scientific">Eiseniibacteriota bacterium</name>
    <dbReference type="NCBI Taxonomy" id="2212470"/>
    <lineage>
        <taxon>Bacteria</taxon>
        <taxon>Candidatus Eiseniibacteriota</taxon>
    </lineage>
</organism>
<feature type="binding site" evidence="16">
    <location>
        <position position="198"/>
    </location>
    <ligand>
        <name>substrate</name>
    </ligand>
</feature>
<dbReference type="SUPFAM" id="SSF53067">
    <property type="entry name" value="Actin-like ATPase domain"/>
    <property type="match status" value="2"/>
</dbReference>
<feature type="binding site" evidence="16">
    <location>
        <position position="114"/>
    </location>
    <ligand>
        <name>substrate</name>
    </ligand>
</feature>
<dbReference type="EC" id="2.7.1.33" evidence="6 16"/>
<dbReference type="EMBL" id="VBOT01000128">
    <property type="protein sequence ID" value="TMQ49043.1"/>
    <property type="molecule type" value="Genomic_DNA"/>
</dbReference>
<feature type="active site" description="Proton acceptor" evidence="16">
    <location>
        <position position="123"/>
    </location>
</feature>
<keyword evidence="11 16" id="KW-0067">ATP-binding</keyword>
<comment type="similarity">
    <text evidence="14 16">Belongs to the type III pantothenate kinase family.</text>
</comment>
<feature type="binding site" evidence="16">
    <location>
        <begin position="19"/>
        <end position="26"/>
    </location>
    <ligand>
        <name>ATP</name>
        <dbReference type="ChEBI" id="CHEBI:30616"/>
    </ligand>
</feature>
<evidence type="ECO:0000256" key="7">
    <source>
        <dbReference type="ARBA" id="ARBA00022490"/>
    </source>
</evidence>
<dbReference type="PANTHER" id="PTHR34265:SF1">
    <property type="entry name" value="TYPE III PANTOTHENATE KINASE"/>
    <property type="match status" value="1"/>
</dbReference>
<keyword evidence="7 16" id="KW-0963">Cytoplasm</keyword>
<comment type="cofactor">
    <cofactor evidence="2">
        <name>K(+)</name>
        <dbReference type="ChEBI" id="CHEBI:29103"/>
    </cofactor>
</comment>
<evidence type="ECO:0000256" key="14">
    <source>
        <dbReference type="ARBA" id="ARBA00038036"/>
    </source>
</evidence>
<evidence type="ECO:0000256" key="6">
    <source>
        <dbReference type="ARBA" id="ARBA00012102"/>
    </source>
</evidence>
<dbReference type="GO" id="GO:0004594">
    <property type="term" value="F:pantothenate kinase activity"/>
    <property type="evidence" value="ECO:0007669"/>
    <property type="project" value="UniProtKB-UniRule"/>
</dbReference>
<evidence type="ECO:0000313" key="18">
    <source>
        <dbReference type="Proteomes" id="UP000320184"/>
    </source>
</evidence>
<gene>
    <name evidence="16" type="primary">coaX</name>
    <name evidence="17" type="ORF">E6K73_10555</name>
</gene>
<dbReference type="UniPathway" id="UPA00241">
    <property type="reaction ID" value="UER00352"/>
</dbReference>
<comment type="pathway">
    <text evidence="4 16">Cofactor biosynthesis; coenzyme A biosynthesis; CoA from (R)-pantothenate: step 1/5.</text>
</comment>
<evidence type="ECO:0000256" key="10">
    <source>
        <dbReference type="ARBA" id="ARBA00022777"/>
    </source>
</evidence>
<evidence type="ECO:0000256" key="8">
    <source>
        <dbReference type="ARBA" id="ARBA00022679"/>
    </source>
</evidence>
<keyword evidence="12 16" id="KW-0630">Potassium</keyword>
<keyword evidence="10 16" id="KW-0418">Kinase</keyword>
<dbReference type="PANTHER" id="PTHR34265">
    <property type="entry name" value="TYPE III PANTOTHENATE KINASE"/>
    <property type="match status" value="1"/>
</dbReference>
<feature type="binding site" evidence="16">
    <location>
        <position position="143"/>
    </location>
    <ligand>
        <name>K(+)</name>
        <dbReference type="ChEBI" id="CHEBI:29103"/>
    </ligand>
</feature>
<reference evidence="17 18" key="1">
    <citation type="journal article" date="2019" name="Nat. Microbiol.">
        <title>Mediterranean grassland soil C-N compound turnover is dependent on rainfall and depth, and is mediated by genomically divergent microorganisms.</title>
        <authorList>
            <person name="Diamond S."/>
            <person name="Andeer P.F."/>
            <person name="Li Z."/>
            <person name="Crits-Christoph A."/>
            <person name="Burstein D."/>
            <person name="Anantharaman K."/>
            <person name="Lane K.R."/>
            <person name="Thomas B.C."/>
            <person name="Pan C."/>
            <person name="Northen T.R."/>
            <person name="Banfield J.F."/>
        </authorList>
    </citation>
    <scope>NUCLEOTIDE SEQUENCE [LARGE SCALE GENOMIC DNA]</scope>
    <source>
        <strain evidence="17">WS_3</strain>
    </source>
</reference>
<dbReference type="InterPro" id="IPR004619">
    <property type="entry name" value="Type_III_PanK"/>
</dbReference>
<protein>
    <recommendedName>
        <fullName evidence="15 16">Type III pantothenate kinase</fullName>
        <ecNumber evidence="6 16">2.7.1.33</ecNumber>
    </recommendedName>
    <alternativeName>
        <fullName evidence="16">PanK-III</fullName>
    </alternativeName>
    <alternativeName>
        <fullName evidence="16">Pantothenic acid kinase</fullName>
    </alternativeName>
</protein>